<name>A0A6C0HSR4_9ZZZZ</name>
<sequence>MSGFIDYLFGPLPRDYCIWFYFLSILGYIWLIFFVISALYLGITKRKGSEYWMSTVAIALGYAIFYFQNRLLHSMCISK</sequence>
<proteinExistence type="predicted"/>
<evidence type="ECO:0000313" key="2">
    <source>
        <dbReference type="EMBL" id="QHT83622.1"/>
    </source>
</evidence>
<feature type="transmembrane region" description="Helical" evidence="1">
    <location>
        <begin position="50"/>
        <end position="67"/>
    </location>
</feature>
<protein>
    <submittedName>
        <fullName evidence="2">Uncharacterized protein</fullName>
    </submittedName>
</protein>
<keyword evidence="1" id="KW-0812">Transmembrane</keyword>
<reference evidence="2" key="1">
    <citation type="journal article" date="2020" name="Nature">
        <title>Giant virus diversity and host interactions through global metagenomics.</title>
        <authorList>
            <person name="Schulz F."/>
            <person name="Roux S."/>
            <person name="Paez-Espino D."/>
            <person name="Jungbluth S."/>
            <person name="Walsh D.A."/>
            <person name="Denef V.J."/>
            <person name="McMahon K.D."/>
            <person name="Konstantinidis K.T."/>
            <person name="Eloe-Fadrosh E.A."/>
            <person name="Kyrpides N.C."/>
            <person name="Woyke T."/>
        </authorList>
    </citation>
    <scope>NUCLEOTIDE SEQUENCE</scope>
    <source>
        <strain evidence="2">GVMAG-M-3300023184-168</strain>
    </source>
</reference>
<organism evidence="2">
    <name type="scientific">viral metagenome</name>
    <dbReference type="NCBI Taxonomy" id="1070528"/>
    <lineage>
        <taxon>unclassified sequences</taxon>
        <taxon>metagenomes</taxon>
        <taxon>organismal metagenomes</taxon>
    </lineage>
</organism>
<accession>A0A6C0HSR4</accession>
<dbReference type="EMBL" id="MN740010">
    <property type="protein sequence ID" value="QHT83622.1"/>
    <property type="molecule type" value="Genomic_DNA"/>
</dbReference>
<dbReference type="AlphaFoldDB" id="A0A6C0HSR4"/>
<keyword evidence="1" id="KW-0472">Membrane</keyword>
<feature type="transmembrane region" description="Helical" evidence="1">
    <location>
        <begin position="18"/>
        <end position="43"/>
    </location>
</feature>
<keyword evidence="1" id="KW-1133">Transmembrane helix</keyword>
<evidence type="ECO:0000256" key="1">
    <source>
        <dbReference type="SAM" id="Phobius"/>
    </source>
</evidence>